<dbReference type="InterPro" id="IPR015943">
    <property type="entry name" value="WD40/YVTN_repeat-like_dom_sf"/>
</dbReference>
<reference evidence="9 10" key="1">
    <citation type="submission" date="2024-07" db="EMBL/GenBank/DDBJ databases">
        <title>Section-level genome sequencing and comparative genomics of Aspergillus sections Usti and Cavernicolus.</title>
        <authorList>
            <consortium name="Lawrence Berkeley National Laboratory"/>
            <person name="Nybo J.L."/>
            <person name="Vesth T.C."/>
            <person name="Theobald S."/>
            <person name="Frisvad J.C."/>
            <person name="Larsen T.O."/>
            <person name="Kjaerboelling I."/>
            <person name="Rothschild-Mancinelli K."/>
            <person name="Lyhne E.K."/>
            <person name="Kogle M.E."/>
            <person name="Barry K."/>
            <person name="Clum A."/>
            <person name="Na H."/>
            <person name="Ledsgaard L."/>
            <person name="Lin J."/>
            <person name="Lipzen A."/>
            <person name="Kuo A."/>
            <person name="Riley R."/>
            <person name="Mondo S."/>
            <person name="Labutti K."/>
            <person name="Haridas S."/>
            <person name="Pangalinan J."/>
            <person name="Salamov A.A."/>
            <person name="Simmons B.A."/>
            <person name="Magnuson J.K."/>
            <person name="Chen J."/>
            <person name="Drula E."/>
            <person name="Henrissat B."/>
            <person name="Wiebenga A."/>
            <person name="Lubbers R.J."/>
            <person name="Gomes A.C."/>
            <person name="Macurrencykelacurrency M.R."/>
            <person name="Stajich J."/>
            <person name="Grigoriev I.V."/>
            <person name="Mortensen U.H."/>
            <person name="De Vries R.P."/>
            <person name="Baker S.E."/>
            <person name="Andersen M.R."/>
        </authorList>
    </citation>
    <scope>NUCLEOTIDE SEQUENCE [LARGE SCALE GENOMIC DNA]</scope>
    <source>
        <strain evidence="9 10">CBS 449.75</strain>
    </source>
</reference>
<dbReference type="Proteomes" id="UP001610432">
    <property type="component" value="Unassembled WGS sequence"/>
</dbReference>
<evidence type="ECO:0000256" key="7">
    <source>
        <dbReference type="PROSITE-ProRule" id="PRU00221"/>
    </source>
</evidence>
<dbReference type="PANTHER" id="PTHR18359">
    <property type="entry name" value="WD-REPEAT PROTEIN-RELATED"/>
    <property type="match status" value="1"/>
</dbReference>
<dbReference type="RefSeq" id="XP_070885360.1">
    <property type="nucleotide sequence ID" value="XM_071024605.1"/>
</dbReference>
<feature type="region of interest" description="Disordered" evidence="8">
    <location>
        <begin position="1"/>
        <end position="22"/>
    </location>
</feature>
<evidence type="ECO:0000256" key="1">
    <source>
        <dbReference type="ARBA" id="ARBA00004604"/>
    </source>
</evidence>
<dbReference type="SUPFAM" id="SSF50978">
    <property type="entry name" value="WD40 repeat-like"/>
    <property type="match status" value="1"/>
</dbReference>
<dbReference type="InterPro" id="IPR036322">
    <property type="entry name" value="WD40_repeat_dom_sf"/>
</dbReference>
<gene>
    <name evidence="9" type="ORF">BJX67DRAFT_137337</name>
</gene>
<keyword evidence="4" id="KW-0677">Repeat</keyword>
<keyword evidence="10" id="KW-1185">Reference proteome</keyword>
<keyword evidence="5" id="KW-0539">Nucleus</keyword>
<sequence>MPKTTLQQKKRREEKVLEKDETEKKLESLLFGDGDGFQDALKNGQDADMLALIAVSDESADEAEGDLEEENLDDVADADLFFLDSGAGPVPSELDEAPVTPGEPEDEDEELDELPPVWHDSDDERITVSLASQNRLRKLRVTESEDVISGKEYIRRLRRQYLHLHPTPDWANPKVNKQANEDEDDSDRVDEMDTDDEEATPTQPLAKLLQVVDFTKIENQGPTGGRLKLRKEVIGIQRLKDIGKDQPVSMQQFVSLPVANVVCNIQSAVSSLSFHPHYPLILSSGPASTLFVHHVAPAAPAPNPLLTSLHIRKTPITTSAFAPPGGNQIYASGRRRYFHIWDLNTGKVDKINGSADRREEQKSMERFKLSPCGRYIGLVGSTRKGGGVINIHNTGTAQWIAQVRVDGRGGIADFAWWKNGDGMTVVNLNGEVSEWDGELNRIVARWKDAGGVGTTVLRLGGDLAEQGSPSSSLGLDRYIAIGSKSGIVNVYDRADWNATTLPRNPEPIRALDQLVTPISQIEFAPDGQFLTMASEVKKDALRLVHLPSCTVYKNWPTQSTPLGRITSVAISPNSEYLAVGNDRGRIRLWQIQG</sequence>
<comment type="caution">
    <text evidence="9">The sequence shown here is derived from an EMBL/GenBank/DDBJ whole genome shotgun (WGS) entry which is preliminary data.</text>
</comment>
<comment type="subcellular location">
    <subcellularLocation>
        <location evidence="1">Nucleus</location>
        <location evidence="1">Nucleolus</location>
    </subcellularLocation>
</comment>
<dbReference type="InterPro" id="IPR045161">
    <property type="entry name" value="Utp18"/>
</dbReference>
<accession>A0ABR4LPI9</accession>
<dbReference type="Gene3D" id="2.130.10.10">
    <property type="entry name" value="YVTN repeat-like/Quinoprotein amine dehydrogenase"/>
    <property type="match status" value="1"/>
</dbReference>
<dbReference type="SMART" id="SM00320">
    <property type="entry name" value="WD40"/>
    <property type="match status" value="3"/>
</dbReference>
<keyword evidence="2" id="KW-0698">rRNA processing</keyword>
<organism evidence="9 10">
    <name type="scientific">Aspergillus lucknowensis</name>
    <dbReference type="NCBI Taxonomy" id="176173"/>
    <lineage>
        <taxon>Eukaryota</taxon>
        <taxon>Fungi</taxon>
        <taxon>Dikarya</taxon>
        <taxon>Ascomycota</taxon>
        <taxon>Pezizomycotina</taxon>
        <taxon>Eurotiomycetes</taxon>
        <taxon>Eurotiomycetidae</taxon>
        <taxon>Eurotiales</taxon>
        <taxon>Aspergillaceae</taxon>
        <taxon>Aspergillus</taxon>
        <taxon>Aspergillus subgen. Nidulantes</taxon>
    </lineage>
</organism>
<dbReference type="Pfam" id="PF00400">
    <property type="entry name" value="WD40"/>
    <property type="match status" value="1"/>
</dbReference>
<protein>
    <submittedName>
        <fullName evidence="9">WD40-repeat-containing domain protein</fullName>
    </submittedName>
</protein>
<feature type="repeat" description="WD" evidence="7">
    <location>
        <begin position="565"/>
        <end position="593"/>
    </location>
</feature>
<name>A0ABR4LPI9_9EURO</name>
<feature type="compositionally biased region" description="Acidic residues" evidence="8">
    <location>
        <begin position="181"/>
        <end position="199"/>
    </location>
</feature>
<dbReference type="GeneID" id="98139677"/>
<feature type="compositionally biased region" description="Acidic residues" evidence="8">
    <location>
        <begin position="103"/>
        <end position="113"/>
    </location>
</feature>
<keyword evidence="3 7" id="KW-0853">WD repeat</keyword>
<evidence type="ECO:0000313" key="9">
    <source>
        <dbReference type="EMBL" id="KAL2866381.1"/>
    </source>
</evidence>
<dbReference type="InterPro" id="IPR001680">
    <property type="entry name" value="WD40_rpt"/>
</dbReference>
<evidence type="ECO:0000256" key="6">
    <source>
        <dbReference type="ARBA" id="ARBA00025767"/>
    </source>
</evidence>
<comment type="similarity">
    <text evidence="6">Belongs to the WD repeat UTP18 family.</text>
</comment>
<dbReference type="EMBL" id="JBFXLQ010000025">
    <property type="protein sequence ID" value="KAL2866381.1"/>
    <property type="molecule type" value="Genomic_DNA"/>
</dbReference>
<feature type="region of interest" description="Disordered" evidence="8">
    <location>
        <begin position="82"/>
        <end position="119"/>
    </location>
</feature>
<evidence type="ECO:0000256" key="2">
    <source>
        <dbReference type="ARBA" id="ARBA00022552"/>
    </source>
</evidence>
<evidence type="ECO:0000256" key="4">
    <source>
        <dbReference type="ARBA" id="ARBA00022737"/>
    </source>
</evidence>
<proteinExistence type="inferred from homology"/>
<feature type="region of interest" description="Disordered" evidence="8">
    <location>
        <begin position="166"/>
        <end position="202"/>
    </location>
</feature>
<dbReference type="PANTHER" id="PTHR18359:SF0">
    <property type="entry name" value="U3 SMALL NUCLEOLAR RNA-ASSOCIATED PROTEIN 18 HOMOLOG"/>
    <property type="match status" value="1"/>
</dbReference>
<dbReference type="PROSITE" id="PS50294">
    <property type="entry name" value="WD_REPEATS_REGION"/>
    <property type="match status" value="1"/>
</dbReference>
<evidence type="ECO:0000313" key="10">
    <source>
        <dbReference type="Proteomes" id="UP001610432"/>
    </source>
</evidence>
<feature type="compositionally biased region" description="Basic and acidic residues" evidence="8">
    <location>
        <begin position="11"/>
        <end position="22"/>
    </location>
</feature>
<evidence type="ECO:0000256" key="3">
    <source>
        <dbReference type="ARBA" id="ARBA00022574"/>
    </source>
</evidence>
<dbReference type="PROSITE" id="PS50082">
    <property type="entry name" value="WD_REPEATS_2"/>
    <property type="match status" value="1"/>
</dbReference>
<evidence type="ECO:0000256" key="8">
    <source>
        <dbReference type="SAM" id="MobiDB-lite"/>
    </source>
</evidence>
<evidence type="ECO:0000256" key="5">
    <source>
        <dbReference type="ARBA" id="ARBA00023242"/>
    </source>
</evidence>